<organism evidence="2 3">
    <name type="scientific">Eutrema salsugineum</name>
    <name type="common">Saltwater cress</name>
    <name type="synonym">Sisymbrium salsugineum</name>
    <dbReference type="NCBI Taxonomy" id="72664"/>
    <lineage>
        <taxon>Eukaryota</taxon>
        <taxon>Viridiplantae</taxon>
        <taxon>Streptophyta</taxon>
        <taxon>Embryophyta</taxon>
        <taxon>Tracheophyta</taxon>
        <taxon>Spermatophyta</taxon>
        <taxon>Magnoliopsida</taxon>
        <taxon>eudicotyledons</taxon>
        <taxon>Gunneridae</taxon>
        <taxon>Pentapetalae</taxon>
        <taxon>rosids</taxon>
        <taxon>malvids</taxon>
        <taxon>Brassicales</taxon>
        <taxon>Brassicaceae</taxon>
        <taxon>Eutremeae</taxon>
        <taxon>Eutrema</taxon>
    </lineage>
</organism>
<dbReference type="AlphaFoldDB" id="V4L117"/>
<dbReference type="Gramene" id="ESQ33433">
    <property type="protein sequence ID" value="ESQ33433"/>
    <property type="gene ID" value="EUTSA_v10008295mg"/>
</dbReference>
<feature type="coiled-coil region" evidence="1">
    <location>
        <begin position="200"/>
        <end position="227"/>
    </location>
</feature>
<dbReference type="PANTHER" id="PTHR38353:SF2">
    <property type="entry name" value="TROPOMYOSIN"/>
    <property type="match status" value="1"/>
</dbReference>
<dbReference type="STRING" id="72664.V4L117"/>
<sequence length="305" mass="34660">MEEYLQYMKTLRSQMTDVEDHAAKVSVEEQMQITTISTLGKDLEHGFRIQKFPLTCTDKFLGVFSWFKGKSVDLRGNLMLIETLSETKRLKEETDQKTRTKGEICSHILQKQRKISSMESDSANLAQSLELILQERDSISAKLVSKRSNYIKTAEEARTKLEEQKGWFVSHMSNETGQHGQVPSPMNPSTLIISQQKETRKTLMEQSDSARAKLDQAKQMRSNLIEENSKIKLSIEHAKHKINEIKPELMSVDIKVLEEEYTALLSDESGEAEYLQSLQSQAEKLKGISYIAKCGCGEEYSVGLA</sequence>
<keyword evidence="1" id="KW-0175">Coiled coil</keyword>
<dbReference type="eggNOG" id="ENOG502QTNF">
    <property type="taxonomic scope" value="Eukaryota"/>
</dbReference>
<dbReference type="PANTHER" id="PTHR38353">
    <property type="entry name" value="TROPOMYOSIN"/>
    <property type="match status" value="1"/>
</dbReference>
<dbReference type="OMA" id="MRDNEKI"/>
<dbReference type="GO" id="GO:0000801">
    <property type="term" value="C:central element"/>
    <property type="evidence" value="ECO:0007669"/>
    <property type="project" value="EnsemblPlants"/>
</dbReference>
<protein>
    <submittedName>
        <fullName evidence="2">Uncharacterized protein</fullName>
    </submittedName>
</protein>
<dbReference type="KEGG" id="eus:EUTSA_v10008295mg"/>
<gene>
    <name evidence="2" type="ORF">EUTSA_v10008295mg</name>
</gene>
<dbReference type="GO" id="GO:0007130">
    <property type="term" value="P:synaptonemal complex assembly"/>
    <property type="evidence" value="ECO:0007669"/>
    <property type="project" value="EnsemblPlants"/>
</dbReference>
<name>V4L117_EUTSA</name>
<evidence type="ECO:0000256" key="1">
    <source>
        <dbReference type="SAM" id="Coils"/>
    </source>
</evidence>
<evidence type="ECO:0000313" key="2">
    <source>
        <dbReference type="EMBL" id="ESQ33433.1"/>
    </source>
</evidence>
<dbReference type="EMBL" id="KI517683">
    <property type="protein sequence ID" value="ESQ33433.1"/>
    <property type="molecule type" value="Genomic_DNA"/>
</dbReference>
<dbReference type="Proteomes" id="UP000030689">
    <property type="component" value="Unassembled WGS sequence"/>
</dbReference>
<proteinExistence type="predicted"/>
<keyword evidence="3" id="KW-1185">Reference proteome</keyword>
<reference evidence="2 3" key="1">
    <citation type="journal article" date="2013" name="Front. Plant Sci.">
        <title>The Reference Genome of the Halophytic Plant Eutrema salsugineum.</title>
        <authorList>
            <person name="Yang R."/>
            <person name="Jarvis D.E."/>
            <person name="Chen H."/>
            <person name="Beilstein M.A."/>
            <person name="Grimwood J."/>
            <person name="Jenkins J."/>
            <person name="Shu S."/>
            <person name="Prochnik S."/>
            <person name="Xin M."/>
            <person name="Ma C."/>
            <person name="Schmutz J."/>
            <person name="Wing R.A."/>
            <person name="Mitchell-Olds T."/>
            <person name="Schumaker K.S."/>
            <person name="Wang X."/>
        </authorList>
    </citation>
    <scope>NUCLEOTIDE SEQUENCE [LARGE SCALE GENOMIC DNA]</scope>
</reference>
<evidence type="ECO:0000313" key="3">
    <source>
        <dbReference type="Proteomes" id="UP000030689"/>
    </source>
</evidence>
<accession>V4L117</accession>